<dbReference type="NCBIfam" id="NF033819">
    <property type="entry name" value="IS66_TnpB"/>
    <property type="match status" value="1"/>
</dbReference>
<sequence>MFSLNESQRFYLCLSPTDLRKGFDSLCGLVSSELGRDPLGGEVFIFVNRSRTTIKLLHWERGGLVLYHKRLESGRFSLPRVHSSGKGCSILWRDLVMMVEGISMEKTTRRKRFNIAPKTA</sequence>
<evidence type="ECO:0000313" key="4">
    <source>
        <dbReference type="EMBL" id="SCM58735.1"/>
    </source>
</evidence>
<dbReference type="STRING" id="1642646.ING2E5A_1276"/>
<evidence type="ECO:0000313" key="2">
    <source>
        <dbReference type="EMBL" id="SCM58098.1"/>
    </source>
</evidence>
<keyword evidence="7" id="KW-1185">Reference proteome</keyword>
<dbReference type="AlphaFoldDB" id="A0A1G4G7G8"/>
<proteinExistence type="predicted"/>
<dbReference type="Pfam" id="PF05717">
    <property type="entry name" value="TnpB_IS66"/>
    <property type="match status" value="1"/>
</dbReference>
<evidence type="ECO:0000313" key="6">
    <source>
        <dbReference type="EMBL" id="SCM59804.1"/>
    </source>
</evidence>
<dbReference type="KEGG" id="pmuc:ING2E5A_2998"/>
<dbReference type="EMBL" id="LT608328">
    <property type="protein sequence ID" value="SCM59792.1"/>
    <property type="molecule type" value="Genomic_DNA"/>
</dbReference>
<evidence type="ECO:0008006" key="8">
    <source>
        <dbReference type="Google" id="ProtNLM"/>
    </source>
</evidence>
<dbReference type="KEGG" id="pmuc:ING2E5A_3010"/>
<dbReference type="PANTHER" id="PTHR36455">
    <property type="match status" value="1"/>
</dbReference>
<reference evidence="3 7" key="1">
    <citation type="submission" date="2016-08" db="EMBL/GenBank/DDBJ databases">
        <authorList>
            <person name="Seilhamer J.J."/>
        </authorList>
    </citation>
    <scope>NUCLEOTIDE SEQUENCE [LARGE SCALE GENOMIC DNA]</scope>
    <source>
        <strain evidence="3">ING2-E5A</strain>
    </source>
</reference>
<evidence type="ECO:0000313" key="1">
    <source>
        <dbReference type="EMBL" id="SCM57304.1"/>
    </source>
</evidence>
<evidence type="ECO:0000313" key="7">
    <source>
        <dbReference type="Proteomes" id="UP000178485"/>
    </source>
</evidence>
<accession>A0A1G4G7G8</accession>
<dbReference type="Proteomes" id="UP000178485">
    <property type="component" value="Chromosome i"/>
</dbReference>
<dbReference type="EMBL" id="LT608328">
    <property type="protein sequence ID" value="SCM58107.1"/>
    <property type="molecule type" value="Genomic_DNA"/>
</dbReference>
<dbReference type="EMBL" id="LT608328">
    <property type="protein sequence ID" value="SCM58735.1"/>
    <property type="molecule type" value="Genomic_DNA"/>
</dbReference>
<gene>
    <name evidence="1" type="ORF">ING2E5A_1276</name>
    <name evidence="2" type="ORF">ING2E5A_1658</name>
    <name evidence="3" type="ORF">ING2E5A_1663</name>
    <name evidence="4" type="ORF">ING2E5A_1944</name>
    <name evidence="5" type="ORF">ING2E5A_2998</name>
    <name evidence="6" type="ORF">ING2E5A_3010</name>
</gene>
<organism evidence="3 7">
    <name type="scientific">Petrimonas mucosa</name>
    <dbReference type="NCBI Taxonomy" id="1642646"/>
    <lineage>
        <taxon>Bacteria</taxon>
        <taxon>Pseudomonadati</taxon>
        <taxon>Bacteroidota</taxon>
        <taxon>Bacteroidia</taxon>
        <taxon>Bacteroidales</taxon>
        <taxon>Dysgonomonadaceae</taxon>
        <taxon>Petrimonas</taxon>
    </lineage>
</organism>
<dbReference type="EMBL" id="LT608328">
    <property type="protein sequence ID" value="SCM58098.1"/>
    <property type="molecule type" value="Genomic_DNA"/>
</dbReference>
<dbReference type="EMBL" id="LT608328">
    <property type="protein sequence ID" value="SCM57304.1"/>
    <property type="molecule type" value="Genomic_DNA"/>
</dbReference>
<dbReference type="KEGG" id="pmuc:ING2E5A_1276"/>
<evidence type="ECO:0000313" key="3">
    <source>
        <dbReference type="EMBL" id="SCM58107.1"/>
    </source>
</evidence>
<name>A0A1G4G7G8_9BACT</name>
<dbReference type="InterPro" id="IPR008878">
    <property type="entry name" value="Transposase_IS66_Orf2"/>
</dbReference>
<dbReference type="KEGG" id="pmuc:ING2E5A_1944"/>
<dbReference type="KEGG" id="pmuc:ING2E5A_1663"/>
<protein>
    <recommendedName>
        <fullName evidence="8">Transposase</fullName>
    </recommendedName>
</protein>
<dbReference type="RefSeq" id="WP_071136645.1">
    <property type="nucleotide sequence ID" value="NZ_LT608328.1"/>
</dbReference>
<dbReference type="KEGG" id="pmuc:ING2E5A_1658"/>
<dbReference type="EMBL" id="LT608328">
    <property type="protein sequence ID" value="SCM59804.1"/>
    <property type="molecule type" value="Genomic_DNA"/>
</dbReference>
<evidence type="ECO:0000313" key="5">
    <source>
        <dbReference type="EMBL" id="SCM59792.1"/>
    </source>
</evidence>
<dbReference type="PANTHER" id="PTHR36455:SF1">
    <property type="entry name" value="BLR8292 PROTEIN"/>
    <property type="match status" value="1"/>
</dbReference>